<dbReference type="EMBL" id="CP000853">
    <property type="protein sequence ID" value="ABW19122.1"/>
    <property type="molecule type" value="Genomic_DNA"/>
</dbReference>
<dbReference type="NCBIfam" id="NF004470">
    <property type="entry name" value="PRK05802.1"/>
    <property type="match status" value="1"/>
</dbReference>
<dbReference type="AlphaFoldDB" id="A8MFF9"/>
<evidence type="ECO:0000313" key="1">
    <source>
        <dbReference type="EMBL" id="ABW19122.1"/>
    </source>
</evidence>
<gene>
    <name evidence="1" type="ordered locus">Clos_1579</name>
</gene>
<proteinExistence type="predicted"/>
<dbReference type="InterPro" id="IPR050353">
    <property type="entry name" value="PyrK_electron_transfer"/>
</dbReference>
<organism evidence="1 2">
    <name type="scientific">Alkaliphilus oremlandii (strain OhILAs)</name>
    <name type="common">Clostridium oremlandii (strain OhILAs)</name>
    <dbReference type="NCBI Taxonomy" id="350688"/>
    <lineage>
        <taxon>Bacteria</taxon>
        <taxon>Bacillati</taxon>
        <taxon>Bacillota</taxon>
        <taxon>Clostridia</taxon>
        <taxon>Peptostreptococcales</taxon>
        <taxon>Natronincolaceae</taxon>
        <taxon>Alkaliphilus</taxon>
    </lineage>
</organism>
<dbReference type="PANTHER" id="PTHR43513">
    <property type="entry name" value="DIHYDROOROTATE DEHYDROGENASE B (NAD(+)), ELECTRON TRANSFER SUBUNIT"/>
    <property type="match status" value="1"/>
</dbReference>
<dbReference type="Gene3D" id="2.40.30.10">
    <property type="entry name" value="Translation factors"/>
    <property type="match status" value="1"/>
</dbReference>
<dbReference type="CDD" id="cd06192">
    <property type="entry name" value="DHOD_e_trans_like"/>
    <property type="match status" value="1"/>
</dbReference>
<dbReference type="SUPFAM" id="SSF63380">
    <property type="entry name" value="Riboflavin synthase domain-like"/>
    <property type="match status" value="1"/>
</dbReference>
<protein>
    <recommendedName>
        <fullName evidence="3">Oxidoreductase FAD/NAD(P)-binding domain protein</fullName>
    </recommendedName>
</protein>
<dbReference type="RefSeq" id="WP_012159434.1">
    <property type="nucleotide sequence ID" value="NC_009922.1"/>
</dbReference>
<reference evidence="2" key="1">
    <citation type="submission" date="2007-10" db="EMBL/GenBank/DDBJ databases">
        <title>Complete genome of Alkaliphilus oremlandii OhILAs.</title>
        <authorList>
            <person name="Copeland A."/>
            <person name="Lucas S."/>
            <person name="Lapidus A."/>
            <person name="Barry K."/>
            <person name="Detter J.C."/>
            <person name="Glavina del Rio T."/>
            <person name="Hammon N."/>
            <person name="Israni S."/>
            <person name="Dalin E."/>
            <person name="Tice H."/>
            <person name="Pitluck S."/>
            <person name="Chain P."/>
            <person name="Malfatti S."/>
            <person name="Shin M."/>
            <person name="Vergez L."/>
            <person name="Schmutz J."/>
            <person name="Larimer F."/>
            <person name="Land M."/>
            <person name="Hauser L."/>
            <person name="Kyrpides N."/>
            <person name="Mikhailova N."/>
            <person name="Stolz J.F."/>
            <person name="Dawson A."/>
            <person name="Fisher E."/>
            <person name="Crable B."/>
            <person name="Perera E."/>
            <person name="Lisak J."/>
            <person name="Ranganathan M."/>
            <person name="Basu P."/>
            <person name="Richardson P."/>
        </authorList>
    </citation>
    <scope>NUCLEOTIDE SEQUENCE [LARGE SCALE GENOMIC DNA]</scope>
    <source>
        <strain evidence="2">OhILAs</strain>
    </source>
</reference>
<dbReference type="KEGG" id="aoe:Clos_1579"/>
<evidence type="ECO:0008006" key="3">
    <source>
        <dbReference type="Google" id="ProtNLM"/>
    </source>
</evidence>
<dbReference type="PANTHER" id="PTHR43513:SF3">
    <property type="entry name" value="DIHYDROOROTATE DEHYDROGENASE B (NAD(+)), ELECTRON TRANSFER SUBUNIT-RELATED"/>
    <property type="match status" value="1"/>
</dbReference>
<dbReference type="eggNOG" id="COG0543">
    <property type="taxonomic scope" value="Bacteria"/>
</dbReference>
<sequence length="308" mass="35088">MGLNRWKCIDAGSEYCPCYLAEENNCITCTQLQGKSYCDCNWMGVCIYNDFCFFNNKRKDTRLSQEVAILTKEVMDNTMVLSLKVHKHLARLLKQPGSYIFVRNKFSDYYFDIPISIMDSDEKTATIVVAIEVRGIKSQKIMNAGDHLIIRGPYWNGIFGLEHLKTTEESKCLVIARGIAQAPTIPAIRQLLKNKNDLDIIVNKRAGEHNYISDYFNLESIKEIDMVSDEVAIFCRDLMEKNKYDLVFIGGSDTLQNKIIRNIEKPQNTKIVTTNNNVICCGEGICGACAQKDEFGIWIRTCKAQKVE</sequence>
<name>A8MFF9_ALKOO</name>
<dbReference type="STRING" id="350688.Clos_1579"/>
<dbReference type="HOGENOM" id="CLU_926533_0_0_9"/>
<dbReference type="Proteomes" id="UP000000269">
    <property type="component" value="Chromosome"/>
</dbReference>
<evidence type="ECO:0000313" key="2">
    <source>
        <dbReference type="Proteomes" id="UP000000269"/>
    </source>
</evidence>
<dbReference type="OrthoDB" id="1704963at2"/>
<keyword evidence="2" id="KW-1185">Reference proteome</keyword>
<accession>A8MFF9</accession>
<dbReference type="InterPro" id="IPR017938">
    <property type="entry name" value="Riboflavin_synthase-like_b-brl"/>
</dbReference>